<keyword evidence="8" id="KW-0472">Membrane</keyword>
<evidence type="ECO:0000313" key="10">
    <source>
        <dbReference type="EMBL" id="MBT1696951.1"/>
    </source>
</evidence>
<organism evidence="10 11">
    <name type="scientific">Chryseosolibacter histidini</name>
    <dbReference type="NCBI Taxonomy" id="2782349"/>
    <lineage>
        <taxon>Bacteria</taxon>
        <taxon>Pseudomonadati</taxon>
        <taxon>Bacteroidota</taxon>
        <taxon>Cytophagia</taxon>
        <taxon>Cytophagales</taxon>
        <taxon>Chryseotaleaceae</taxon>
        <taxon>Chryseosolibacter</taxon>
    </lineage>
</organism>
<name>A0AAP2GIA2_9BACT</name>
<keyword evidence="11" id="KW-1185">Reference proteome</keyword>
<dbReference type="GO" id="GO:0000155">
    <property type="term" value="F:phosphorelay sensor kinase activity"/>
    <property type="evidence" value="ECO:0007669"/>
    <property type="project" value="InterPro"/>
</dbReference>
<dbReference type="PANTHER" id="PTHR45436:SF5">
    <property type="entry name" value="SENSOR HISTIDINE KINASE TRCS"/>
    <property type="match status" value="1"/>
</dbReference>
<dbReference type="Gene3D" id="1.10.287.130">
    <property type="match status" value="1"/>
</dbReference>
<dbReference type="InterPro" id="IPR036890">
    <property type="entry name" value="HATPase_C_sf"/>
</dbReference>
<dbReference type="EMBL" id="JAHESF010000007">
    <property type="protein sequence ID" value="MBT1696951.1"/>
    <property type="molecule type" value="Genomic_DNA"/>
</dbReference>
<dbReference type="InterPro" id="IPR005467">
    <property type="entry name" value="His_kinase_dom"/>
</dbReference>
<evidence type="ECO:0000259" key="9">
    <source>
        <dbReference type="PROSITE" id="PS50109"/>
    </source>
</evidence>
<dbReference type="RefSeq" id="WP_254162553.1">
    <property type="nucleotide sequence ID" value="NZ_JAHESF010000007.1"/>
</dbReference>
<comment type="caution">
    <text evidence="10">The sequence shown here is derived from an EMBL/GenBank/DDBJ whole genome shotgun (WGS) entry which is preliminary data.</text>
</comment>
<dbReference type="AlphaFoldDB" id="A0AAP2GIA2"/>
<protein>
    <recommendedName>
        <fullName evidence="2">histidine kinase</fullName>
        <ecNumber evidence="2">2.7.13.3</ecNumber>
    </recommendedName>
</protein>
<evidence type="ECO:0000313" key="11">
    <source>
        <dbReference type="Proteomes" id="UP001319200"/>
    </source>
</evidence>
<dbReference type="CDD" id="cd00082">
    <property type="entry name" value="HisKA"/>
    <property type="match status" value="1"/>
</dbReference>
<dbReference type="Proteomes" id="UP001319200">
    <property type="component" value="Unassembled WGS sequence"/>
</dbReference>
<dbReference type="SUPFAM" id="SSF47384">
    <property type="entry name" value="Homodimeric domain of signal transducing histidine kinase"/>
    <property type="match status" value="1"/>
</dbReference>
<proteinExistence type="predicted"/>
<dbReference type="Pfam" id="PF00512">
    <property type="entry name" value="HisKA"/>
    <property type="match status" value="1"/>
</dbReference>
<keyword evidence="5 8" id="KW-0812">Transmembrane</keyword>
<dbReference type="SUPFAM" id="SSF55874">
    <property type="entry name" value="ATPase domain of HSP90 chaperone/DNA topoisomerase II/histidine kinase"/>
    <property type="match status" value="1"/>
</dbReference>
<accession>A0AAP2GIA2</accession>
<dbReference type="PROSITE" id="PS50109">
    <property type="entry name" value="HIS_KIN"/>
    <property type="match status" value="1"/>
</dbReference>
<dbReference type="InterPro" id="IPR003661">
    <property type="entry name" value="HisK_dim/P_dom"/>
</dbReference>
<evidence type="ECO:0000256" key="5">
    <source>
        <dbReference type="ARBA" id="ARBA00022692"/>
    </source>
</evidence>
<keyword evidence="4" id="KW-0808">Transferase</keyword>
<feature type="domain" description="Histidine kinase" evidence="9">
    <location>
        <begin position="221"/>
        <end position="424"/>
    </location>
</feature>
<keyword evidence="3" id="KW-0597">Phosphoprotein</keyword>
<reference evidence="10 11" key="1">
    <citation type="submission" date="2021-05" db="EMBL/GenBank/DDBJ databases">
        <title>A Polyphasic approach of four new species of the genus Ohtaekwangia: Ohtaekwangia histidinii sp. nov., Ohtaekwangia cretensis sp. nov., Ohtaekwangia indiensis sp. nov., Ohtaekwangia reichenbachii sp. nov. from diverse environment.</title>
        <authorList>
            <person name="Octaviana S."/>
        </authorList>
    </citation>
    <scope>NUCLEOTIDE SEQUENCE [LARGE SCALE GENOMIC DNA]</scope>
    <source>
        <strain evidence="10 11">PWU4</strain>
    </source>
</reference>
<dbReference type="Pfam" id="PF02518">
    <property type="entry name" value="HATPase_c"/>
    <property type="match status" value="1"/>
</dbReference>
<keyword evidence="6 10" id="KW-0418">Kinase</keyword>
<feature type="transmembrane region" description="Helical" evidence="8">
    <location>
        <begin position="7"/>
        <end position="28"/>
    </location>
</feature>
<dbReference type="Gene3D" id="3.30.565.10">
    <property type="entry name" value="Histidine kinase-like ATPase, C-terminal domain"/>
    <property type="match status" value="1"/>
</dbReference>
<dbReference type="SMART" id="SM00387">
    <property type="entry name" value="HATPase_c"/>
    <property type="match status" value="1"/>
</dbReference>
<comment type="catalytic activity">
    <reaction evidence="1">
        <text>ATP + protein L-histidine = ADP + protein N-phospho-L-histidine.</text>
        <dbReference type="EC" id="2.7.13.3"/>
    </reaction>
</comment>
<evidence type="ECO:0000256" key="3">
    <source>
        <dbReference type="ARBA" id="ARBA00022553"/>
    </source>
</evidence>
<evidence type="ECO:0000256" key="8">
    <source>
        <dbReference type="SAM" id="Phobius"/>
    </source>
</evidence>
<dbReference type="GO" id="GO:0005886">
    <property type="term" value="C:plasma membrane"/>
    <property type="evidence" value="ECO:0007669"/>
    <property type="project" value="TreeGrafter"/>
</dbReference>
<dbReference type="SMART" id="SM00388">
    <property type="entry name" value="HisKA"/>
    <property type="match status" value="1"/>
</dbReference>
<dbReference type="EC" id="2.7.13.3" evidence="2"/>
<evidence type="ECO:0000256" key="2">
    <source>
        <dbReference type="ARBA" id="ARBA00012438"/>
    </source>
</evidence>
<evidence type="ECO:0000256" key="1">
    <source>
        <dbReference type="ARBA" id="ARBA00000085"/>
    </source>
</evidence>
<feature type="transmembrane region" description="Helical" evidence="8">
    <location>
        <begin position="136"/>
        <end position="158"/>
    </location>
</feature>
<dbReference type="PANTHER" id="PTHR45436">
    <property type="entry name" value="SENSOR HISTIDINE KINASE YKOH"/>
    <property type="match status" value="1"/>
</dbReference>
<gene>
    <name evidence="10" type="ORF">KK083_08710</name>
</gene>
<evidence type="ECO:0000256" key="6">
    <source>
        <dbReference type="ARBA" id="ARBA00022777"/>
    </source>
</evidence>
<evidence type="ECO:0000256" key="7">
    <source>
        <dbReference type="ARBA" id="ARBA00022989"/>
    </source>
</evidence>
<dbReference type="InterPro" id="IPR003594">
    <property type="entry name" value="HATPase_dom"/>
</dbReference>
<sequence>MKLLNHTLSYLAVMLLVVIGAWATIFYVNMLDEIQDSIDDGLENSKLLIIDKVKEDTILLHKTDFMESNYAIHAITEETARNYHEAYLDSTLYMQNEEDNEPVRILKTAFRATNGKYYELQIVSSMVEEDDLIEDLFFAILWLYVALLASVLIINNLLLRRIWKPFYHALDNLERFKPGSQESFTPVSSNVNEFSSLNKTIASLLQRTTETFNSQKQFIENAAHELQTPLAISINKLELLTEKNTLTEDQLHEIGAVINNLERLTRLNKTLLLLSRIENRQFPEVHSIDFNALVNRLVTLFTDLAEFKSVKITVIDKGTLSGNMNAELAEILVSNLLKNAITHNYPGGFVEVTVDGTGLSVANSSGSAALDATQVFKRFYKNSPEKNSSGLGLAIVKSIADYYQLSVGYTHNGRHQFTIRFPEA</sequence>
<dbReference type="InterPro" id="IPR036097">
    <property type="entry name" value="HisK_dim/P_sf"/>
</dbReference>
<keyword evidence="7 8" id="KW-1133">Transmembrane helix</keyword>
<dbReference type="InterPro" id="IPR050428">
    <property type="entry name" value="TCS_sensor_his_kinase"/>
</dbReference>
<evidence type="ECO:0000256" key="4">
    <source>
        <dbReference type="ARBA" id="ARBA00022679"/>
    </source>
</evidence>